<dbReference type="EMBL" id="REGN01011289">
    <property type="protein sequence ID" value="RMZ97633.1"/>
    <property type="molecule type" value="Genomic_DNA"/>
</dbReference>
<name>A0A3M7PF40_BRAPC</name>
<sequence length="76" mass="8255">MILKEPNFKNSSSAKGTTSMLKELNFTNSSSAKGTTSVKMAKTIKSQNKLTFSSNLILSNDSCKVIDLSSLTTYLE</sequence>
<gene>
    <name evidence="1" type="ORF">BpHYR1_031577</name>
</gene>
<organism evidence="1 2">
    <name type="scientific">Brachionus plicatilis</name>
    <name type="common">Marine rotifer</name>
    <name type="synonym">Brachionus muelleri</name>
    <dbReference type="NCBI Taxonomy" id="10195"/>
    <lineage>
        <taxon>Eukaryota</taxon>
        <taxon>Metazoa</taxon>
        <taxon>Spiralia</taxon>
        <taxon>Gnathifera</taxon>
        <taxon>Rotifera</taxon>
        <taxon>Eurotatoria</taxon>
        <taxon>Monogononta</taxon>
        <taxon>Pseudotrocha</taxon>
        <taxon>Ploima</taxon>
        <taxon>Brachionidae</taxon>
        <taxon>Brachionus</taxon>
    </lineage>
</organism>
<keyword evidence="2" id="KW-1185">Reference proteome</keyword>
<dbReference type="Proteomes" id="UP000276133">
    <property type="component" value="Unassembled WGS sequence"/>
</dbReference>
<protein>
    <submittedName>
        <fullName evidence="1">Uncharacterized protein</fullName>
    </submittedName>
</protein>
<proteinExistence type="predicted"/>
<evidence type="ECO:0000313" key="2">
    <source>
        <dbReference type="Proteomes" id="UP000276133"/>
    </source>
</evidence>
<reference evidence="1 2" key="1">
    <citation type="journal article" date="2018" name="Sci. Rep.">
        <title>Genomic signatures of local adaptation to the degree of environmental predictability in rotifers.</title>
        <authorList>
            <person name="Franch-Gras L."/>
            <person name="Hahn C."/>
            <person name="Garcia-Roger E.M."/>
            <person name="Carmona M.J."/>
            <person name="Serra M."/>
            <person name="Gomez A."/>
        </authorList>
    </citation>
    <scope>NUCLEOTIDE SEQUENCE [LARGE SCALE GENOMIC DNA]</scope>
    <source>
        <strain evidence="1">HYR1</strain>
    </source>
</reference>
<evidence type="ECO:0000313" key="1">
    <source>
        <dbReference type="EMBL" id="RMZ97633.1"/>
    </source>
</evidence>
<dbReference type="AlphaFoldDB" id="A0A3M7PF40"/>
<accession>A0A3M7PF40</accession>
<comment type="caution">
    <text evidence="1">The sequence shown here is derived from an EMBL/GenBank/DDBJ whole genome shotgun (WGS) entry which is preliminary data.</text>
</comment>